<dbReference type="AlphaFoldDB" id="A0A9P8PXZ2"/>
<dbReference type="EMBL" id="JAEUBF010000322">
    <property type="protein sequence ID" value="KAH3679344.1"/>
    <property type="molecule type" value="Genomic_DNA"/>
</dbReference>
<dbReference type="Proteomes" id="UP000769528">
    <property type="component" value="Unassembled WGS sequence"/>
</dbReference>
<evidence type="ECO:0000313" key="4">
    <source>
        <dbReference type="EMBL" id="KAH3679344.1"/>
    </source>
</evidence>
<gene>
    <name evidence="4" type="ORF">WICMUC_001084</name>
</gene>
<comment type="caution">
    <text evidence="4">The sequence shown here is derived from an EMBL/GenBank/DDBJ whole genome shotgun (WGS) entry which is preliminary data.</text>
</comment>
<dbReference type="PANTHER" id="PTHR22746">
    <property type="entry name" value="RAB6A-GEF COMPLEX PARTNER PROTEIN 1"/>
    <property type="match status" value="1"/>
</dbReference>
<accession>A0A9P8PXZ2</accession>
<evidence type="ECO:0000256" key="2">
    <source>
        <dbReference type="ARBA" id="ARBA00023136"/>
    </source>
</evidence>
<reference evidence="4" key="1">
    <citation type="journal article" date="2021" name="Open Biol.">
        <title>Shared evolutionary footprints suggest mitochondrial oxidative damage underlies multiple complex I losses in fungi.</title>
        <authorList>
            <person name="Schikora-Tamarit M.A."/>
            <person name="Marcet-Houben M."/>
            <person name="Nosek J."/>
            <person name="Gabaldon T."/>
        </authorList>
    </citation>
    <scope>NUCLEOTIDE SEQUENCE</scope>
    <source>
        <strain evidence="4">CBS6341</strain>
    </source>
</reference>
<name>A0A9P8PXZ2_9ASCO</name>
<proteinExistence type="predicted"/>
<dbReference type="PANTHER" id="PTHR22746:SF10">
    <property type="entry name" value="GUANINE NUCLEOTIDE EXCHANGE FACTOR SUBUNIT RIC1"/>
    <property type="match status" value="1"/>
</dbReference>
<evidence type="ECO:0000313" key="5">
    <source>
        <dbReference type="Proteomes" id="UP000769528"/>
    </source>
</evidence>
<sequence length="790" mass="91891">MISLNAVNPGIDSNDRILQTYPLPKNNNNKYLILTESSLILIDAIHNAIITKHERSEESRTKYGHNNSIKIDPAGTIIVVATSSNFLMIYTLNTTESISNNKEVLTVFDKNGKLLQNGYVIEHNPSVFIQLDYVESPIFKIQLRLKLVLNITNGIVDFLPLNGNLIILITKSNQQLMNLSNNSMNNLNFGDGLIKLNLIDDQLFIIKADSFEIYSLHGFKKTHQFDEKIQGLIKLNYHLLLTFSDYQLNYFDLNSLKIIKTLKFSVKIKDIKAQGDTIVILLVNNEIQILTKFGFKLYSNEELGIQSISFDKSILASTSKNSIYVIDLWRFNHDPFKPIFYNLKSSFFKILSNNQLINLIIPFQIFNKLNYQPYSIKSNEKFIMISNYTNFLIIYSPLDKKWDLWDLTYVYNKSIRIVDFKILNKNSYILVNNNNQEILIFDYFNNKLIFQYQFNKKSEILLKIINDLILICHGRDLYEFEEKDNSYQIVDTIDFKSPLPTVDITKHRSHYLLLNSIGEVHKVKKEHPSTSPAADDSTSSSTISSELLFSNIENLDDIQNVIYLFNGSNCHLIRDLSQPPLIISNLTNFPIQINLKNNNLVTIDENDHLINHNYLKDLLKLKIKSRGTSSPEQIYNQFSSNEQQFESSLEYLLYENIIVNSNESTENFAKLKEIIEINEFTKINIISAILRKIEIKQCLHIFEIFNIDSKYLLNKSIEFGNYKTLLNLLIIFLNFDDLNHDELIKYLKIIFKNGLNNDELLKQLFETLNFLKKFDKDLLQRVFKEFQSIK</sequence>
<dbReference type="SUPFAM" id="SSF50998">
    <property type="entry name" value="Quinoprotein alcohol dehydrogenase-like"/>
    <property type="match status" value="1"/>
</dbReference>
<evidence type="ECO:0000256" key="1">
    <source>
        <dbReference type="ARBA" id="ARBA00004370"/>
    </source>
</evidence>
<dbReference type="InterPro" id="IPR011047">
    <property type="entry name" value="Quinoprotein_ADH-like_sf"/>
</dbReference>
<dbReference type="Pfam" id="PF07064">
    <property type="entry name" value="RIC1"/>
    <property type="match status" value="1"/>
</dbReference>
<dbReference type="InterPro" id="IPR040096">
    <property type="entry name" value="Ric1"/>
</dbReference>
<dbReference type="GO" id="GO:0000139">
    <property type="term" value="C:Golgi membrane"/>
    <property type="evidence" value="ECO:0007669"/>
    <property type="project" value="TreeGrafter"/>
</dbReference>
<evidence type="ECO:0000259" key="3">
    <source>
        <dbReference type="Pfam" id="PF07064"/>
    </source>
</evidence>
<dbReference type="OrthoDB" id="3980261at2759"/>
<protein>
    <recommendedName>
        <fullName evidence="3">RIC1 C-terminal alpha solenoid region domain-containing protein</fullName>
    </recommendedName>
</protein>
<organism evidence="4 5">
    <name type="scientific">Wickerhamomyces mucosus</name>
    <dbReference type="NCBI Taxonomy" id="1378264"/>
    <lineage>
        <taxon>Eukaryota</taxon>
        <taxon>Fungi</taxon>
        <taxon>Dikarya</taxon>
        <taxon>Ascomycota</taxon>
        <taxon>Saccharomycotina</taxon>
        <taxon>Saccharomycetes</taxon>
        <taxon>Phaffomycetales</taxon>
        <taxon>Wickerhamomycetaceae</taxon>
        <taxon>Wickerhamomyces</taxon>
    </lineage>
</organism>
<keyword evidence="2" id="KW-0472">Membrane</keyword>
<dbReference type="GO" id="GO:0034066">
    <property type="term" value="C:Ric1-Rgp1 guanyl-nucleotide exchange factor complex"/>
    <property type="evidence" value="ECO:0007669"/>
    <property type="project" value="InterPro"/>
</dbReference>
<keyword evidence="5" id="KW-1185">Reference proteome</keyword>
<dbReference type="GO" id="GO:0042147">
    <property type="term" value="P:retrograde transport, endosome to Golgi"/>
    <property type="evidence" value="ECO:0007669"/>
    <property type="project" value="TreeGrafter"/>
</dbReference>
<dbReference type="GO" id="GO:0005829">
    <property type="term" value="C:cytosol"/>
    <property type="evidence" value="ECO:0007669"/>
    <property type="project" value="TreeGrafter"/>
</dbReference>
<dbReference type="GO" id="GO:0006886">
    <property type="term" value="P:intracellular protein transport"/>
    <property type="evidence" value="ECO:0007669"/>
    <property type="project" value="InterPro"/>
</dbReference>
<comment type="subcellular location">
    <subcellularLocation>
        <location evidence="1">Membrane</location>
    </subcellularLocation>
</comment>
<feature type="domain" description="RIC1 C-terminal alpha solenoid region" evidence="3">
    <location>
        <begin position="618"/>
        <end position="777"/>
    </location>
</feature>
<reference evidence="4" key="2">
    <citation type="submission" date="2021-01" db="EMBL/GenBank/DDBJ databases">
        <authorList>
            <person name="Schikora-Tamarit M.A."/>
        </authorList>
    </citation>
    <scope>NUCLEOTIDE SEQUENCE</scope>
    <source>
        <strain evidence="4">CBS6341</strain>
    </source>
</reference>
<dbReference type="InterPro" id="IPR009771">
    <property type="entry name" value="RIC1_C"/>
</dbReference>